<dbReference type="Pfam" id="PF06682">
    <property type="entry name" value="SARAF"/>
    <property type="match status" value="2"/>
</dbReference>
<keyword evidence="5" id="KW-0109">Calcium transport</keyword>
<evidence type="ECO:0000313" key="18">
    <source>
        <dbReference type="Proteomes" id="UP000266673"/>
    </source>
</evidence>
<evidence type="ECO:0000256" key="7">
    <source>
        <dbReference type="ARBA" id="ARBA00022729"/>
    </source>
</evidence>
<dbReference type="GO" id="GO:0005789">
    <property type="term" value="C:endoplasmic reticulum membrane"/>
    <property type="evidence" value="ECO:0007669"/>
    <property type="project" value="UniProtKB-SubCell"/>
</dbReference>
<evidence type="ECO:0000256" key="12">
    <source>
        <dbReference type="ARBA" id="ARBA00023136"/>
    </source>
</evidence>
<keyword evidence="9" id="KW-0106">Calcium</keyword>
<dbReference type="PANTHER" id="PTHR15929:SF0">
    <property type="entry name" value="STORE-OPERATED CALCIUM ENTRY-ASSOCIATED REGULATORY FACTOR"/>
    <property type="match status" value="1"/>
</dbReference>
<feature type="chain" id="PRO_5017270045" description="Store-operated calcium entry-associated regulatory factor" evidence="16">
    <location>
        <begin position="17"/>
        <end position="260"/>
    </location>
</feature>
<evidence type="ECO:0000256" key="15">
    <source>
        <dbReference type="SAM" id="Phobius"/>
    </source>
</evidence>
<feature type="signal peptide" evidence="16">
    <location>
        <begin position="1"/>
        <end position="16"/>
    </location>
</feature>
<keyword evidence="7 16" id="KW-0732">Signal</keyword>
<feature type="compositionally biased region" description="Polar residues" evidence="14">
    <location>
        <begin position="247"/>
        <end position="260"/>
    </location>
</feature>
<evidence type="ECO:0000256" key="9">
    <source>
        <dbReference type="ARBA" id="ARBA00022837"/>
    </source>
</evidence>
<dbReference type="GO" id="GO:2001256">
    <property type="term" value="P:regulation of store-operated calcium entry"/>
    <property type="evidence" value="ECO:0007669"/>
    <property type="project" value="InterPro"/>
</dbReference>
<keyword evidence="12 15" id="KW-0472">Membrane</keyword>
<evidence type="ECO:0000256" key="14">
    <source>
        <dbReference type="SAM" id="MobiDB-lite"/>
    </source>
</evidence>
<dbReference type="GO" id="GO:0006816">
    <property type="term" value="P:calcium ion transport"/>
    <property type="evidence" value="ECO:0007669"/>
    <property type="project" value="UniProtKB-KW"/>
</dbReference>
<keyword evidence="11" id="KW-0406">Ion transport</keyword>
<comment type="caution">
    <text evidence="17">The sequence shown here is derived from an EMBL/GenBank/DDBJ whole genome shotgun (WGS) entry which is preliminary data.</text>
</comment>
<dbReference type="Proteomes" id="UP000266673">
    <property type="component" value="Unassembled WGS sequence"/>
</dbReference>
<proteinExistence type="inferred from homology"/>
<dbReference type="OrthoDB" id="20303at2759"/>
<comment type="similarity">
    <text evidence="2">Belongs to the SARAF family.</text>
</comment>
<evidence type="ECO:0000256" key="8">
    <source>
        <dbReference type="ARBA" id="ARBA00022824"/>
    </source>
</evidence>
<keyword evidence="4" id="KW-0813">Transport</keyword>
<evidence type="ECO:0000256" key="5">
    <source>
        <dbReference type="ARBA" id="ARBA00022568"/>
    </source>
</evidence>
<dbReference type="STRING" id="44941.A0A397UKJ0"/>
<evidence type="ECO:0000256" key="1">
    <source>
        <dbReference type="ARBA" id="ARBA00004115"/>
    </source>
</evidence>
<evidence type="ECO:0000256" key="2">
    <source>
        <dbReference type="ARBA" id="ARBA00006833"/>
    </source>
</evidence>
<protein>
    <recommendedName>
        <fullName evidence="3">Store-operated calcium entry-associated regulatory factor</fullName>
    </recommendedName>
    <alternativeName>
        <fullName evidence="13">Transmembrane protein 66</fullName>
    </alternativeName>
</protein>
<evidence type="ECO:0000256" key="13">
    <source>
        <dbReference type="ARBA" id="ARBA00031116"/>
    </source>
</evidence>
<keyword evidence="18" id="KW-1185">Reference proteome</keyword>
<gene>
    <name evidence="17" type="ORF">C2G38_2146399</name>
</gene>
<sequence>MIIIFISLLYLSYIEAAQDVKVLLEDVKTITLYRGKLTAGRRNNPIEQMSCVGGDACHMYTPDVIQCTNTGSDGLGYSYPDDPYILHGSCGLEYTLYYKDNWRNDRSHQRFEEDEYFRYNDWYNNRHKFFDFSMIYKIVWISLVIFILYKIYSSFTGRRNFRPNNNNNQNFWPGGGGGGFYPRHDSFDQYSSQSRGGIGQNFWTGLGLGGIAGYFIGRNNSSQRPRPGTTVFTSPSSSSRSSSSSSNMTNAQGFGNTRRR</sequence>
<dbReference type="AlphaFoldDB" id="A0A397UKJ0"/>
<evidence type="ECO:0000256" key="10">
    <source>
        <dbReference type="ARBA" id="ARBA00022989"/>
    </source>
</evidence>
<name>A0A397UKJ0_9GLOM</name>
<evidence type="ECO:0000313" key="17">
    <source>
        <dbReference type="EMBL" id="RIB09748.1"/>
    </source>
</evidence>
<dbReference type="InterPro" id="IPR009567">
    <property type="entry name" value="SARAF"/>
</dbReference>
<keyword evidence="10 15" id="KW-1133">Transmembrane helix</keyword>
<evidence type="ECO:0000256" key="11">
    <source>
        <dbReference type="ARBA" id="ARBA00023065"/>
    </source>
</evidence>
<organism evidence="17 18">
    <name type="scientific">Gigaspora rosea</name>
    <dbReference type="NCBI Taxonomy" id="44941"/>
    <lineage>
        <taxon>Eukaryota</taxon>
        <taxon>Fungi</taxon>
        <taxon>Fungi incertae sedis</taxon>
        <taxon>Mucoromycota</taxon>
        <taxon>Glomeromycotina</taxon>
        <taxon>Glomeromycetes</taxon>
        <taxon>Diversisporales</taxon>
        <taxon>Gigasporaceae</taxon>
        <taxon>Gigaspora</taxon>
    </lineage>
</organism>
<dbReference type="EMBL" id="QKWP01001332">
    <property type="protein sequence ID" value="RIB09748.1"/>
    <property type="molecule type" value="Genomic_DNA"/>
</dbReference>
<evidence type="ECO:0000256" key="6">
    <source>
        <dbReference type="ARBA" id="ARBA00022692"/>
    </source>
</evidence>
<evidence type="ECO:0000256" key="16">
    <source>
        <dbReference type="SAM" id="SignalP"/>
    </source>
</evidence>
<evidence type="ECO:0000256" key="3">
    <source>
        <dbReference type="ARBA" id="ARBA00016584"/>
    </source>
</evidence>
<comment type="subcellular location">
    <subcellularLocation>
        <location evidence="1">Endoplasmic reticulum membrane</location>
        <topology evidence="1">Single-pass type I membrane protein</topology>
    </subcellularLocation>
</comment>
<dbReference type="PANTHER" id="PTHR15929">
    <property type="entry name" value="STORE-OPERATED CALCIUM ENTRY-ASSOCIATED REGULATORY FACTOR"/>
    <property type="match status" value="1"/>
</dbReference>
<accession>A0A397UKJ0</accession>
<feature type="transmembrane region" description="Helical" evidence="15">
    <location>
        <begin position="134"/>
        <end position="152"/>
    </location>
</feature>
<reference evidence="17 18" key="1">
    <citation type="submission" date="2018-06" db="EMBL/GenBank/DDBJ databases">
        <title>Comparative genomics reveals the genomic features of Rhizophagus irregularis, R. cerebriforme, R. diaphanum and Gigaspora rosea, and their symbiotic lifestyle signature.</title>
        <authorList>
            <person name="Morin E."/>
            <person name="San Clemente H."/>
            <person name="Chen E.C.H."/>
            <person name="De La Providencia I."/>
            <person name="Hainaut M."/>
            <person name="Kuo A."/>
            <person name="Kohler A."/>
            <person name="Murat C."/>
            <person name="Tang N."/>
            <person name="Roy S."/>
            <person name="Loubradou J."/>
            <person name="Henrissat B."/>
            <person name="Grigoriev I.V."/>
            <person name="Corradi N."/>
            <person name="Roux C."/>
            <person name="Martin F.M."/>
        </authorList>
    </citation>
    <scope>NUCLEOTIDE SEQUENCE [LARGE SCALE GENOMIC DNA]</scope>
    <source>
        <strain evidence="17 18">DAOM 194757</strain>
    </source>
</reference>
<keyword evidence="8" id="KW-0256">Endoplasmic reticulum</keyword>
<feature type="region of interest" description="Disordered" evidence="14">
    <location>
        <begin position="219"/>
        <end position="260"/>
    </location>
</feature>
<feature type="compositionally biased region" description="Low complexity" evidence="14">
    <location>
        <begin position="234"/>
        <end position="246"/>
    </location>
</feature>
<keyword evidence="6 15" id="KW-0812">Transmembrane</keyword>
<evidence type="ECO:0000256" key="4">
    <source>
        <dbReference type="ARBA" id="ARBA00022448"/>
    </source>
</evidence>